<evidence type="ECO:0000259" key="2">
    <source>
        <dbReference type="PROSITE" id="PS50826"/>
    </source>
</evidence>
<feature type="region of interest" description="Disordered" evidence="1">
    <location>
        <begin position="110"/>
        <end position="136"/>
    </location>
</feature>
<protein>
    <submittedName>
        <fullName evidence="3">Pleckstrin y domain-containing family M member 3</fullName>
    </submittedName>
</protein>
<feature type="domain" description="RUN" evidence="2">
    <location>
        <begin position="1"/>
        <end position="46"/>
    </location>
</feature>
<proteinExistence type="predicted"/>
<dbReference type="InterPro" id="IPR037213">
    <property type="entry name" value="Run_dom_sf"/>
</dbReference>
<gene>
    <name evidence="3" type="primary">plekhm3</name>
    <name evidence="3" type="ORF">CEXT_603231</name>
</gene>
<accession>A0AAV4WAY4</accession>
<keyword evidence="4" id="KW-1185">Reference proteome</keyword>
<dbReference type="SUPFAM" id="SSF140741">
    <property type="entry name" value="RUN domain-like"/>
    <property type="match status" value="1"/>
</dbReference>
<organism evidence="3 4">
    <name type="scientific">Caerostris extrusa</name>
    <name type="common">Bark spider</name>
    <name type="synonym">Caerostris bankana</name>
    <dbReference type="NCBI Taxonomy" id="172846"/>
    <lineage>
        <taxon>Eukaryota</taxon>
        <taxon>Metazoa</taxon>
        <taxon>Ecdysozoa</taxon>
        <taxon>Arthropoda</taxon>
        <taxon>Chelicerata</taxon>
        <taxon>Arachnida</taxon>
        <taxon>Araneae</taxon>
        <taxon>Araneomorphae</taxon>
        <taxon>Entelegynae</taxon>
        <taxon>Araneoidea</taxon>
        <taxon>Araneidae</taxon>
        <taxon>Caerostris</taxon>
    </lineage>
</organism>
<evidence type="ECO:0000313" key="4">
    <source>
        <dbReference type="Proteomes" id="UP001054945"/>
    </source>
</evidence>
<dbReference type="EMBL" id="BPLR01015942">
    <property type="protein sequence ID" value="GIY79897.1"/>
    <property type="molecule type" value="Genomic_DNA"/>
</dbReference>
<dbReference type="Proteomes" id="UP001054945">
    <property type="component" value="Unassembled WGS sequence"/>
</dbReference>
<dbReference type="AlphaFoldDB" id="A0AAV4WAY4"/>
<dbReference type="Gene3D" id="1.20.58.900">
    <property type="match status" value="1"/>
</dbReference>
<evidence type="ECO:0000313" key="3">
    <source>
        <dbReference type="EMBL" id="GIY79897.1"/>
    </source>
</evidence>
<feature type="compositionally biased region" description="Basic and acidic residues" evidence="1">
    <location>
        <begin position="117"/>
        <end position="134"/>
    </location>
</feature>
<dbReference type="PROSITE" id="PS50826">
    <property type="entry name" value="RUN"/>
    <property type="match status" value="1"/>
</dbReference>
<dbReference type="Pfam" id="PF02759">
    <property type="entry name" value="RUN"/>
    <property type="match status" value="1"/>
</dbReference>
<dbReference type="InterPro" id="IPR004012">
    <property type="entry name" value="Run_dom"/>
</dbReference>
<comment type="caution">
    <text evidence="3">The sequence shown here is derived from an EMBL/GenBank/DDBJ whole genome shotgun (WGS) entry which is preliminary data.</text>
</comment>
<evidence type="ECO:0000256" key="1">
    <source>
        <dbReference type="SAM" id="MobiDB-lite"/>
    </source>
</evidence>
<sequence length="230" mass="25456">MLSDTSSLQKHYNSSAYLRDDEQADIMKKLLEGLNVFTFELSCNNSSLNVWNSVMLTLADIWSPPVTPQPVMPAVDVIDFFTDPKNQTKSSPKVKKTTVVECCPANDVAGSSGDNSTDIKSDIKPLVDDSKPTEESLPASKITIEAECENITKDASPISDSLLQNQDDLKYVDQNLEEMSSNISSSDSVPDFGFEITDDLSYRWVYGHKLCQHTGWSSSLTAIKILEMRS</sequence>
<reference evidence="3 4" key="1">
    <citation type="submission" date="2021-06" db="EMBL/GenBank/DDBJ databases">
        <title>Caerostris extrusa draft genome.</title>
        <authorList>
            <person name="Kono N."/>
            <person name="Arakawa K."/>
        </authorList>
    </citation>
    <scope>NUCLEOTIDE SEQUENCE [LARGE SCALE GENOMIC DNA]</scope>
</reference>
<name>A0AAV4WAY4_CAEEX</name>